<name>A0A336M3Z8_CULSO</name>
<dbReference type="OMA" id="PLKFECT"/>
<dbReference type="InterPro" id="IPR002110">
    <property type="entry name" value="Ankyrin_rpt"/>
</dbReference>
<evidence type="ECO:0000313" key="5">
    <source>
        <dbReference type="EMBL" id="SSX24700.1"/>
    </source>
</evidence>
<dbReference type="InterPro" id="IPR033635">
    <property type="entry name" value="ANKS1/Caskin"/>
</dbReference>
<evidence type="ECO:0000256" key="4">
    <source>
        <dbReference type="SAM" id="MobiDB-lite"/>
    </source>
</evidence>
<proteinExistence type="predicted"/>
<feature type="repeat" description="ANK" evidence="3">
    <location>
        <begin position="48"/>
        <end position="80"/>
    </location>
</feature>
<dbReference type="SMART" id="SM00248">
    <property type="entry name" value="ANK"/>
    <property type="match status" value="6"/>
</dbReference>
<feature type="compositionally biased region" description="Low complexity" evidence="4">
    <location>
        <begin position="322"/>
        <end position="334"/>
    </location>
</feature>
<dbReference type="Pfam" id="PF13637">
    <property type="entry name" value="Ank_4"/>
    <property type="match status" value="1"/>
</dbReference>
<feature type="compositionally biased region" description="Polar residues" evidence="4">
    <location>
        <begin position="389"/>
        <end position="405"/>
    </location>
</feature>
<accession>A0A336M3Z8</accession>
<gene>
    <name evidence="5" type="primary">CSON011248</name>
</gene>
<dbReference type="PROSITE" id="PS50088">
    <property type="entry name" value="ANK_REPEAT"/>
    <property type="match status" value="5"/>
</dbReference>
<dbReference type="AlphaFoldDB" id="A0A336M3Z8"/>
<feature type="repeat" description="ANK" evidence="3">
    <location>
        <begin position="219"/>
        <end position="251"/>
    </location>
</feature>
<keyword evidence="2 3" id="KW-0040">ANK repeat</keyword>
<keyword evidence="1" id="KW-0677">Repeat</keyword>
<dbReference type="PRINTS" id="PR01415">
    <property type="entry name" value="ANKYRIN"/>
</dbReference>
<dbReference type="Gene3D" id="1.25.40.20">
    <property type="entry name" value="Ankyrin repeat-containing domain"/>
    <property type="match status" value="2"/>
</dbReference>
<feature type="repeat" description="ANK" evidence="3">
    <location>
        <begin position="81"/>
        <end position="113"/>
    </location>
</feature>
<dbReference type="VEuPathDB" id="VectorBase:CSON011248"/>
<feature type="region of interest" description="Disordered" evidence="4">
    <location>
        <begin position="309"/>
        <end position="483"/>
    </location>
</feature>
<organism evidence="5">
    <name type="scientific">Culicoides sonorensis</name>
    <name type="common">Biting midge</name>
    <dbReference type="NCBI Taxonomy" id="179676"/>
    <lineage>
        <taxon>Eukaryota</taxon>
        <taxon>Metazoa</taxon>
        <taxon>Ecdysozoa</taxon>
        <taxon>Arthropoda</taxon>
        <taxon>Hexapoda</taxon>
        <taxon>Insecta</taxon>
        <taxon>Pterygota</taxon>
        <taxon>Neoptera</taxon>
        <taxon>Endopterygota</taxon>
        <taxon>Diptera</taxon>
        <taxon>Nematocera</taxon>
        <taxon>Chironomoidea</taxon>
        <taxon>Ceratopogonidae</taxon>
        <taxon>Ceratopogoninae</taxon>
        <taxon>Culicoides</taxon>
        <taxon>Monoculicoides</taxon>
    </lineage>
</organism>
<dbReference type="EMBL" id="UFQT01000484">
    <property type="protein sequence ID" value="SSX24700.1"/>
    <property type="molecule type" value="Genomic_DNA"/>
</dbReference>
<feature type="compositionally biased region" description="Low complexity" evidence="4">
    <location>
        <begin position="442"/>
        <end position="483"/>
    </location>
</feature>
<feature type="repeat" description="ANK" evidence="3">
    <location>
        <begin position="187"/>
        <end position="219"/>
    </location>
</feature>
<evidence type="ECO:0000256" key="3">
    <source>
        <dbReference type="PROSITE-ProRule" id="PRU00023"/>
    </source>
</evidence>
<sequence>MGKDSELLEASRLGNFSLVEKILISKAKKTGPLASLRRGPGPNVQDQCGNSALHYAAMKGHSDIARLLLNYDASPNLPDNRGSTPLHIAAWGGYHDIVTMLLTNANRPANPNQQTIDLDTPLHCAAQHGHTKVLTTLLAHGANADVRNQRDESPLDLAAQYGRLQAVLLLTRANPELIIPLKFECTLSHSPLHLASRNGHKEVVEVLLAAGVYINLQTPNGTALHEAALCGKEAVVRLLLTNGIDIDARDAEGRTALELLQEFPPNVTRNISSLIMNYRNYSMYGNMDDSGFTDQRMYASFGGNSYDSNRESSHYNSNYNETTTSPSSSMGSLGPPSPTSRHKYSRSMGDAGYVHMRPSGGSKVSPTPPKKPPRRNLSISPTHLDHGYTFSTFEGNNNNNISKSNTLDKQRKSENITSTLPKKTKPVALPRNFFLCTPTPKPKLTSTSSTSSYSSQDTSTNTNHQQQQQKFNNNNNNFSLNLNNFNKRKTNTYEYLCLAKSGTKAEGQYLRFSTFSNNNKNVNVNNL</sequence>
<reference evidence="5" key="1">
    <citation type="submission" date="2018-07" db="EMBL/GenBank/DDBJ databases">
        <authorList>
            <person name="Quirk P.G."/>
            <person name="Krulwich T.A."/>
        </authorList>
    </citation>
    <scope>NUCLEOTIDE SEQUENCE</scope>
</reference>
<dbReference type="PANTHER" id="PTHR24174:SF1">
    <property type="entry name" value="IP14385P"/>
    <property type="match status" value="1"/>
</dbReference>
<dbReference type="SUPFAM" id="SSF48403">
    <property type="entry name" value="Ankyrin repeat"/>
    <property type="match status" value="1"/>
</dbReference>
<dbReference type="PANTHER" id="PTHR24174">
    <property type="entry name" value="ANKYRIN REPEAT AND STERILE ALPHA MOTIF DOMAIN-CONTAINING PROTEIN 1"/>
    <property type="match status" value="1"/>
</dbReference>
<dbReference type="PROSITE" id="PS50297">
    <property type="entry name" value="ANK_REP_REGION"/>
    <property type="match status" value="5"/>
</dbReference>
<dbReference type="InterPro" id="IPR036770">
    <property type="entry name" value="Ankyrin_rpt-contain_sf"/>
</dbReference>
<evidence type="ECO:0000256" key="2">
    <source>
        <dbReference type="ARBA" id="ARBA00023043"/>
    </source>
</evidence>
<evidence type="ECO:0000256" key="1">
    <source>
        <dbReference type="ARBA" id="ARBA00022737"/>
    </source>
</evidence>
<dbReference type="Pfam" id="PF12796">
    <property type="entry name" value="Ank_2"/>
    <property type="match status" value="2"/>
</dbReference>
<dbReference type="GO" id="GO:0005829">
    <property type="term" value="C:cytosol"/>
    <property type="evidence" value="ECO:0007669"/>
    <property type="project" value="TreeGrafter"/>
</dbReference>
<feature type="repeat" description="ANK" evidence="3">
    <location>
        <begin position="117"/>
        <end position="149"/>
    </location>
</feature>
<protein>
    <submittedName>
        <fullName evidence="5">CSON011248 protein</fullName>
    </submittedName>
</protein>